<evidence type="ECO:0000313" key="3">
    <source>
        <dbReference type="Proteomes" id="UP001203665"/>
    </source>
</evidence>
<dbReference type="GO" id="GO:0004519">
    <property type="term" value="F:endonuclease activity"/>
    <property type="evidence" value="ECO:0007669"/>
    <property type="project" value="UniProtKB-KW"/>
</dbReference>
<name>A0ABT0XGH4_9BACI</name>
<accession>A0ABT0XGH4</accession>
<gene>
    <name evidence="2" type="ORF">NDM98_05625</name>
</gene>
<dbReference type="PANTHER" id="PTHR37827">
    <property type="entry name" value="TUDOR DOMAIN-CONTAINING PROTEIN"/>
    <property type="match status" value="1"/>
</dbReference>
<dbReference type="Pfam" id="PF01844">
    <property type="entry name" value="HNH"/>
    <property type="match status" value="1"/>
</dbReference>
<keyword evidence="2" id="KW-0378">Hydrolase</keyword>
<sequence>MAKMNEGRCELCLREDVERTVHHLTPRQKGGAHLDTAMLCMPCHKQIHALYSNSELAIRLSSIKQLQEDEAVRRFLKWIRKQPSKTIPKTRKSK</sequence>
<proteinExistence type="predicted"/>
<keyword evidence="2" id="KW-0540">Nuclease</keyword>
<protein>
    <submittedName>
        <fullName evidence="2">HNH endonuclease</fullName>
    </submittedName>
</protein>
<organism evidence="2 3">
    <name type="scientific">Alkalicoccobacillus plakortidis</name>
    <dbReference type="NCBI Taxonomy" id="444060"/>
    <lineage>
        <taxon>Bacteria</taxon>
        <taxon>Bacillati</taxon>
        <taxon>Bacillota</taxon>
        <taxon>Bacilli</taxon>
        <taxon>Bacillales</taxon>
        <taxon>Bacillaceae</taxon>
        <taxon>Alkalicoccobacillus</taxon>
    </lineage>
</organism>
<dbReference type="PANTHER" id="PTHR37827:SF1">
    <property type="entry name" value="HNH DOMAIN-CONTAINING PROTEIN"/>
    <property type="match status" value="1"/>
</dbReference>
<dbReference type="RefSeq" id="WP_251605200.1">
    <property type="nucleotide sequence ID" value="NZ_JAMQJY010000001.1"/>
</dbReference>
<dbReference type="InterPro" id="IPR002711">
    <property type="entry name" value="HNH"/>
</dbReference>
<evidence type="ECO:0000259" key="1">
    <source>
        <dbReference type="Pfam" id="PF01844"/>
    </source>
</evidence>
<keyword evidence="2" id="KW-0255">Endonuclease</keyword>
<dbReference type="Gene3D" id="1.10.30.50">
    <property type="match status" value="1"/>
</dbReference>
<evidence type="ECO:0000313" key="2">
    <source>
        <dbReference type="EMBL" id="MCM2675018.1"/>
    </source>
</evidence>
<dbReference type="Proteomes" id="UP001203665">
    <property type="component" value="Unassembled WGS sequence"/>
</dbReference>
<keyword evidence="3" id="KW-1185">Reference proteome</keyword>
<reference evidence="2" key="1">
    <citation type="submission" date="2022-06" db="EMBL/GenBank/DDBJ databases">
        <title>Alkalicoccobacillus porphyridii sp. nov., isolated from a marine red alga, Porphyridium purpureum and reclassification of Shouchella plakortidis and Shouchella gibsonii as Alkalicoccobacillus plakortidis comb. nov. and Alkalicoccobacillus gibsonii comb. nov.</title>
        <authorList>
            <person name="Kim K.H."/>
            <person name="Lee J.K."/>
            <person name="Han D.M."/>
            <person name="Baek J.H."/>
            <person name="Jeon C.O."/>
        </authorList>
    </citation>
    <scope>NUCLEOTIDE SEQUENCE</scope>
    <source>
        <strain evidence="2">DSM 19153</strain>
    </source>
</reference>
<dbReference type="EMBL" id="JAMQJY010000001">
    <property type="protein sequence ID" value="MCM2675018.1"/>
    <property type="molecule type" value="Genomic_DNA"/>
</dbReference>
<comment type="caution">
    <text evidence="2">The sequence shown here is derived from an EMBL/GenBank/DDBJ whole genome shotgun (WGS) entry which is preliminary data.</text>
</comment>
<feature type="domain" description="HNH" evidence="1">
    <location>
        <begin position="9"/>
        <end position="49"/>
    </location>
</feature>